<reference evidence="2" key="1">
    <citation type="submission" date="2022-10" db="EMBL/GenBank/DDBJ databases">
        <authorList>
            <person name="Chen Y."/>
            <person name="Dougan E. K."/>
            <person name="Chan C."/>
            <person name="Rhodes N."/>
            <person name="Thang M."/>
        </authorList>
    </citation>
    <scope>NUCLEOTIDE SEQUENCE</scope>
</reference>
<name>A0A9P1FF20_9DINO</name>
<dbReference type="EMBL" id="CAMXCT030000003">
    <property type="protein sequence ID" value="CAL4759647.1"/>
    <property type="molecule type" value="Genomic_DNA"/>
</dbReference>
<evidence type="ECO:0000313" key="3">
    <source>
        <dbReference type="EMBL" id="CAL4759647.1"/>
    </source>
</evidence>
<evidence type="ECO:0000256" key="1">
    <source>
        <dbReference type="SAM" id="MobiDB-lite"/>
    </source>
</evidence>
<organism evidence="2">
    <name type="scientific">Cladocopium goreaui</name>
    <dbReference type="NCBI Taxonomy" id="2562237"/>
    <lineage>
        <taxon>Eukaryota</taxon>
        <taxon>Sar</taxon>
        <taxon>Alveolata</taxon>
        <taxon>Dinophyceae</taxon>
        <taxon>Suessiales</taxon>
        <taxon>Symbiodiniaceae</taxon>
        <taxon>Cladocopium</taxon>
    </lineage>
</organism>
<keyword evidence="4" id="KW-1185">Reference proteome</keyword>
<dbReference type="AlphaFoldDB" id="A0A9P1FF20"/>
<gene>
    <name evidence="2" type="ORF">C1SCF055_LOCUS925</name>
</gene>
<evidence type="ECO:0000313" key="4">
    <source>
        <dbReference type="Proteomes" id="UP001152797"/>
    </source>
</evidence>
<dbReference type="Proteomes" id="UP001152797">
    <property type="component" value="Unassembled WGS sequence"/>
</dbReference>
<feature type="region of interest" description="Disordered" evidence="1">
    <location>
        <begin position="55"/>
        <end position="79"/>
    </location>
</feature>
<reference evidence="3 4" key="2">
    <citation type="submission" date="2024-05" db="EMBL/GenBank/DDBJ databases">
        <authorList>
            <person name="Chen Y."/>
            <person name="Shah S."/>
            <person name="Dougan E. K."/>
            <person name="Thang M."/>
            <person name="Chan C."/>
        </authorList>
    </citation>
    <scope>NUCLEOTIDE SEQUENCE [LARGE SCALE GENOMIC DNA]</scope>
</reference>
<comment type="caution">
    <text evidence="2">The sequence shown here is derived from an EMBL/GenBank/DDBJ whole genome shotgun (WGS) entry which is preliminary data.</text>
</comment>
<dbReference type="EMBL" id="CAMXCT020000003">
    <property type="protein sequence ID" value="CAL1125710.1"/>
    <property type="molecule type" value="Genomic_DNA"/>
</dbReference>
<sequence length="111" mass="12311">MADFHTFRITGARTLAALAWLGLDAITIQLLGRWGSDAVLSYLAEAPLTNLCERPKRPPNEARLAGMNTESQPSTRSVPSRVALTSWSIRQECGLNTWTCNQIIVWPMTII</sequence>
<evidence type="ECO:0000313" key="2">
    <source>
        <dbReference type="EMBL" id="CAI3972335.1"/>
    </source>
</evidence>
<protein>
    <submittedName>
        <fullName evidence="2">Uncharacterized protein</fullName>
    </submittedName>
</protein>
<proteinExistence type="predicted"/>
<accession>A0A9P1FF20</accession>
<feature type="compositionally biased region" description="Polar residues" evidence="1">
    <location>
        <begin position="68"/>
        <end position="79"/>
    </location>
</feature>
<dbReference type="EMBL" id="CAMXCT010000003">
    <property type="protein sequence ID" value="CAI3972335.1"/>
    <property type="molecule type" value="Genomic_DNA"/>
</dbReference>